<dbReference type="CDD" id="cd00303">
    <property type="entry name" value="retropepsin_like"/>
    <property type="match status" value="1"/>
</dbReference>
<reference evidence="2" key="1">
    <citation type="submission" date="2016-04" db="EMBL/GenBank/DDBJ databases">
        <title>Cephalotus genome sequencing.</title>
        <authorList>
            <person name="Fukushima K."/>
            <person name="Hasebe M."/>
            <person name="Fang X."/>
        </authorList>
    </citation>
    <scope>NUCLEOTIDE SEQUENCE [LARGE SCALE GENOMIC DNA]</scope>
    <source>
        <strain evidence="2">cv. St1</strain>
    </source>
</reference>
<proteinExistence type="predicted"/>
<feature type="non-terminal residue" evidence="1">
    <location>
        <position position="1"/>
    </location>
</feature>
<dbReference type="PANTHER" id="PTHR33240">
    <property type="entry name" value="OS08G0508500 PROTEIN"/>
    <property type="match status" value="1"/>
</dbReference>
<gene>
    <name evidence="1" type="ORF">CFOL_v3_04806</name>
</gene>
<dbReference type="InParanoid" id="A0A1Q3AZX7"/>
<dbReference type="OrthoDB" id="1400091at2759"/>
<name>A0A1Q3AZX7_CEPFO</name>
<dbReference type="Gene3D" id="2.40.70.10">
    <property type="entry name" value="Acid Proteases"/>
    <property type="match status" value="1"/>
</dbReference>
<comment type="caution">
    <text evidence="1">The sequence shown here is derived from an EMBL/GenBank/DDBJ whole genome shotgun (WGS) entry which is preliminary data.</text>
</comment>
<dbReference type="AlphaFoldDB" id="A0A1Q3AZX7"/>
<keyword evidence="2" id="KW-1185">Reference proteome</keyword>
<organism evidence="1 2">
    <name type="scientific">Cephalotus follicularis</name>
    <name type="common">Albany pitcher plant</name>
    <dbReference type="NCBI Taxonomy" id="3775"/>
    <lineage>
        <taxon>Eukaryota</taxon>
        <taxon>Viridiplantae</taxon>
        <taxon>Streptophyta</taxon>
        <taxon>Embryophyta</taxon>
        <taxon>Tracheophyta</taxon>
        <taxon>Spermatophyta</taxon>
        <taxon>Magnoliopsida</taxon>
        <taxon>eudicotyledons</taxon>
        <taxon>Gunneridae</taxon>
        <taxon>Pentapetalae</taxon>
        <taxon>rosids</taxon>
        <taxon>fabids</taxon>
        <taxon>Oxalidales</taxon>
        <taxon>Cephalotaceae</taxon>
        <taxon>Cephalotus</taxon>
    </lineage>
</organism>
<dbReference type="EMBL" id="BDDD01000191">
    <property type="protein sequence ID" value="GAV61278.1"/>
    <property type="molecule type" value="Genomic_DNA"/>
</dbReference>
<protein>
    <submittedName>
        <fullName evidence="1">Uncharacterized protein</fullName>
    </submittedName>
</protein>
<dbReference type="PANTHER" id="PTHR33240:SF15">
    <property type="entry name" value="GAG-PRO-LIKE PROTEIN"/>
    <property type="match status" value="1"/>
</dbReference>
<dbReference type="Proteomes" id="UP000187406">
    <property type="component" value="Unassembled WGS sequence"/>
</dbReference>
<dbReference type="InterPro" id="IPR021109">
    <property type="entry name" value="Peptidase_aspartic_dom_sf"/>
</dbReference>
<sequence length="153" mass="17024">HDDSIVITLAVANFEVNRVLVDDDNSIDILYYNVFEKMKLGYDRLKPTDSPFYGFSGEPICMEGAIKLPVTAGTSPHQSIIMVKFLVVKLPSAYNVILGRPSLNTLGVVVSIPHLKMKFPTTSGIAEVRVDQKTSRQCYLTTLKPKYQSELSN</sequence>
<evidence type="ECO:0000313" key="2">
    <source>
        <dbReference type="Proteomes" id="UP000187406"/>
    </source>
</evidence>
<evidence type="ECO:0000313" key="1">
    <source>
        <dbReference type="EMBL" id="GAV61278.1"/>
    </source>
</evidence>
<accession>A0A1Q3AZX7</accession>